<dbReference type="SUPFAM" id="SSF48498">
    <property type="entry name" value="Tetracyclin repressor-like, C-terminal domain"/>
    <property type="match status" value="1"/>
</dbReference>
<dbReference type="STRING" id="1183438.GKIL_1023"/>
<feature type="DNA-binding region" description="H-T-H motif" evidence="2">
    <location>
        <begin position="41"/>
        <end position="60"/>
    </location>
</feature>
<dbReference type="InterPro" id="IPR036271">
    <property type="entry name" value="Tet_transcr_reg_TetR-rel_C_sf"/>
</dbReference>
<feature type="domain" description="HTH tetR-type" evidence="4">
    <location>
        <begin position="18"/>
        <end position="78"/>
    </location>
</feature>
<dbReference type="PATRIC" id="fig|1183438.3.peg.1018"/>
<protein>
    <submittedName>
        <fullName evidence="5">TetR family transcriptional regulator</fullName>
    </submittedName>
</protein>
<dbReference type="Gene3D" id="1.10.357.10">
    <property type="entry name" value="Tetracycline Repressor, domain 2"/>
    <property type="match status" value="1"/>
</dbReference>
<dbReference type="InterPro" id="IPR001647">
    <property type="entry name" value="HTH_TetR"/>
</dbReference>
<gene>
    <name evidence="5" type="ORF">GKIL_1023</name>
</gene>
<reference evidence="5 6" key="1">
    <citation type="journal article" date="2013" name="PLoS ONE">
        <title>Cultivation and Complete Genome Sequencing of Gloeobacter kilaueensis sp. nov., from a Lava Cave in Kilauea Caldera, Hawai'i.</title>
        <authorList>
            <person name="Saw J.H."/>
            <person name="Schatz M."/>
            <person name="Brown M.V."/>
            <person name="Kunkel D.D."/>
            <person name="Foster J.S."/>
            <person name="Shick H."/>
            <person name="Christensen S."/>
            <person name="Hou S."/>
            <person name="Wan X."/>
            <person name="Donachie S.P."/>
        </authorList>
    </citation>
    <scope>NUCLEOTIDE SEQUENCE [LARGE SCALE GENOMIC DNA]</scope>
    <source>
        <strain evidence="6">JS</strain>
    </source>
</reference>
<accession>U5QI17</accession>
<dbReference type="SUPFAM" id="SSF46689">
    <property type="entry name" value="Homeodomain-like"/>
    <property type="match status" value="1"/>
</dbReference>
<dbReference type="EMBL" id="CP003587">
    <property type="protein sequence ID" value="AGY57269.1"/>
    <property type="molecule type" value="Genomic_DNA"/>
</dbReference>
<dbReference type="InterPro" id="IPR050109">
    <property type="entry name" value="HTH-type_TetR-like_transc_reg"/>
</dbReference>
<dbReference type="InterPro" id="IPR041474">
    <property type="entry name" value="NicS_C"/>
</dbReference>
<dbReference type="eggNOG" id="COG1309">
    <property type="taxonomic scope" value="Bacteria"/>
</dbReference>
<dbReference type="AlphaFoldDB" id="U5QI17"/>
<proteinExistence type="predicted"/>
<dbReference type="PANTHER" id="PTHR30328">
    <property type="entry name" value="TRANSCRIPTIONAL REPRESSOR"/>
    <property type="match status" value="1"/>
</dbReference>
<organism evidence="5 6">
    <name type="scientific">Gloeobacter kilaueensis (strain ATCC BAA-2537 / CCAP 1431/1 / ULC 316 / JS1)</name>
    <dbReference type="NCBI Taxonomy" id="1183438"/>
    <lineage>
        <taxon>Bacteria</taxon>
        <taxon>Bacillati</taxon>
        <taxon>Cyanobacteriota</taxon>
        <taxon>Cyanophyceae</taxon>
        <taxon>Gloeobacterales</taxon>
        <taxon>Gloeobacteraceae</taxon>
        <taxon>Gloeobacter</taxon>
    </lineage>
</organism>
<keyword evidence="6" id="KW-1185">Reference proteome</keyword>
<dbReference type="PRINTS" id="PR00455">
    <property type="entry name" value="HTHTETR"/>
</dbReference>
<dbReference type="HOGENOM" id="CLU_069356_1_2_3"/>
<evidence type="ECO:0000256" key="3">
    <source>
        <dbReference type="SAM" id="MobiDB-lite"/>
    </source>
</evidence>
<evidence type="ECO:0000259" key="4">
    <source>
        <dbReference type="PROSITE" id="PS50977"/>
    </source>
</evidence>
<dbReference type="Pfam" id="PF00440">
    <property type="entry name" value="TetR_N"/>
    <property type="match status" value="1"/>
</dbReference>
<sequence length="215" mass="24962">MRATMNDSTDSNTENSGSGSAQRILETAEQFFAKFGFVGTRVDEIARAAEINKRMIYYHYNSKEGLYRAVLEKHLKPMIELSRHLLHADLSPAETFKRLLNSYFDFLATHRVYVRLISWEVLSEPNQLSNLGFRRQTFEEVVAYFEAAQKQGRLRADIDMSRMVISSMVLCFSYFSQMQYLQSFFSEILDDPEQFALWKRTVIAIFLRGSGLEDC</sequence>
<evidence type="ECO:0000256" key="2">
    <source>
        <dbReference type="PROSITE-ProRule" id="PRU00335"/>
    </source>
</evidence>
<dbReference type="KEGG" id="glj:GKIL_1023"/>
<keyword evidence="1 2" id="KW-0238">DNA-binding</keyword>
<dbReference type="GO" id="GO:0006355">
    <property type="term" value="P:regulation of DNA-templated transcription"/>
    <property type="evidence" value="ECO:0007669"/>
    <property type="project" value="UniProtKB-ARBA"/>
</dbReference>
<evidence type="ECO:0000313" key="5">
    <source>
        <dbReference type="EMBL" id="AGY57269.1"/>
    </source>
</evidence>
<dbReference type="PANTHER" id="PTHR30328:SF54">
    <property type="entry name" value="HTH-TYPE TRANSCRIPTIONAL REPRESSOR SCO4008"/>
    <property type="match status" value="1"/>
</dbReference>
<name>U5QI17_GLOK1</name>
<feature type="region of interest" description="Disordered" evidence="3">
    <location>
        <begin position="1"/>
        <end position="20"/>
    </location>
</feature>
<dbReference type="Pfam" id="PF17938">
    <property type="entry name" value="TetR_C_29"/>
    <property type="match status" value="1"/>
</dbReference>
<dbReference type="GO" id="GO:0003677">
    <property type="term" value="F:DNA binding"/>
    <property type="evidence" value="ECO:0007669"/>
    <property type="project" value="UniProtKB-UniRule"/>
</dbReference>
<evidence type="ECO:0000313" key="6">
    <source>
        <dbReference type="Proteomes" id="UP000017396"/>
    </source>
</evidence>
<evidence type="ECO:0000256" key="1">
    <source>
        <dbReference type="ARBA" id="ARBA00023125"/>
    </source>
</evidence>
<dbReference type="Proteomes" id="UP000017396">
    <property type="component" value="Chromosome"/>
</dbReference>
<dbReference type="InterPro" id="IPR009057">
    <property type="entry name" value="Homeodomain-like_sf"/>
</dbReference>
<dbReference type="PROSITE" id="PS50977">
    <property type="entry name" value="HTH_TETR_2"/>
    <property type="match status" value="1"/>
</dbReference>